<evidence type="ECO:0000313" key="2">
    <source>
        <dbReference type="EMBL" id="CAB5028174.1"/>
    </source>
</evidence>
<feature type="domain" description="MBG" evidence="1">
    <location>
        <begin position="6"/>
        <end position="89"/>
    </location>
</feature>
<proteinExistence type="predicted"/>
<accession>A0A6J7RHG7</accession>
<dbReference type="Pfam" id="PF18676">
    <property type="entry name" value="MBG_2"/>
    <property type="match status" value="2"/>
</dbReference>
<organism evidence="2">
    <name type="scientific">freshwater metagenome</name>
    <dbReference type="NCBI Taxonomy" id="449393"/>
    <lineage>
        <taxon>unclassified sequences</taxon>
        <taxon>metagenomes</taxon>
        <taxon>ecological metagenomes</taxon>
    </lineage>
</organism>
<evidence type="ECO:0000259" key="1">
    <source>
        <dbReference type="Pfam" id="PF18676"/>
    </source>
</evidence>
<feature type="domain" description="MBG" evidence="1">
    <location>
        <begin position="95"/>
        <end position="175"/>
    </location>
</feature>
<sequence length="480" mass="49673">MEKAPLTITAKSWSKTYGDVIAPIAASDFTSSGLVNGDAISSVTLTSGGFAGTAGVAGSPYAVTPSAAVLSGKTLAEYYAVTYVDGSVTVGKKTLTVTANNVNLKLGAAPPASYAATYTGWVNGENDTTQQPEGWAAPTCESSFNSTTPVATPVAITCSGGAADDYEFSFTQGTVSVGNPQVTVENTTKPAYETSGSTANVALSATITDWAPGCKVTFTLNPSTGTASPYTVYTTASNDVSVNAVLPVGVYDITTSVSEGCEGDPDTTGIVAVVPIGPGGAAHADAYGVRYFDPTTGKTFALNMEWKRELVKSKNSVTGLYQYSYGYNSDFIWSQYGAKTWRIVSKPFPGQLSLDGGASTVSTWGLTTCPTGMYPVGNASICSAVTNTVTIQRWVPSGSSGSWRNVGDALMVFKLAEGAWPYRCATVACKTPLPDRMAISFRTIPGAAAITFPVGFPTTTDWRAISAGDIIHKGPTTISA</sequence>
<name>A0A6J7RHG7_9ZZZZ</name>
<gene>
    <name evidence="2" type="ORF">UFOPK3992_02144</name>
</gene>
<dbReference type="AlphaFoldDB" id="A0A6J7RHG7"/>
<dbReference type="InterPro" id="IPR041286">
    <property type="entry name" value="MBG_2"/>
</dbReference>
<reference evidence="2" key="1">
    <citation type="submission" date="2020-05" db="EMBL/GenBank/DDBJ databases">
        <authorList>
            <person name="Chiriac C."/>
            <person name="Salcher M."/>
            <person name="Ghai R."/>
            <person name="Kavagutti S V."/>
        </authorList>
    </citation>
    <scope>NUCLEOTIDE SEQUENCE</scope>
</reference>
<dbReference type="EMBL" id="CAFBOZ010000415">
    <property type="protein sequence ID" value="CAB5028174.1"/>
    <property type="molecule type" value="Genomic_DNA"/>
</dbReference>
<protein>
    <submittedName>
        <fullName evidence="2">Unannotated protein</fullName>
    </submittedName>
</protein>